<reference evidence="4 5" key="1">
    <citation type="submission" date="2016-06" db="EMBL/GenBank/DDBJ databases">
        <authorList>
            <person name="Kjaerup R.B."/>
            <person name="Dalgaard T.S."/>
            <person name="Juul-Madsen H.R."/>
        </authorList>
    </citation>
    <scope>NUCLEOTIDE SEQUENCE [LARGE SCALE GENOMIC DNA]</scope>
    <source>
        <strain evidence="4 5">1081914.2</strain>
    </source>
</reference>
<dbReference type="NCBIfam" id="NF005968">
    <property type="entry name" value="PRK08057.1-2"/>
    <property type="match status" value="1"/>
</dbReference>
<evidence type="ECO:0000313" key="4">
    <source>
        <dbReference type="EMBL" id="OBI90241.1"/>
    </source>
</evidence>
<organism evidence="4 5">
    <name type="scientific">Mycobacterium asiaticum</name>
    <dbReference type="NCBI Taxonomy" id="1790"/>
    <lineage>
        <taxon>Bacteria</taxon>
        <taxon>Bacillati</taxon>
        <taxon>Actinomycetota</taxon>
        <taxon>Actinomycetes</taxon>
        <taxon>Mycobacteriales</taxon>
        <taxon>Mycobacteriaceae</taxon>
        <taxon>Mycobacterium</taxon>
    </lineage>
</organism>
<dbReference type="Proteomes" id="UP000093795">
    <property type="component" value="Unassembled WGS sequence"/>
</dbReference>
<proteinExistence type="predicted"/>
<dbReference type="PANTHER" id="PTHR36925:SF1">
    <property type="entry name" value="COBALT-PRECORRIN-6A REDUCTASE"/>
    <property type="match status" value="1"/>
</dbReference>
<dbReference type="Pfam" id="PF02571">
    <property type="entry name" value="CbiJ"/>
    <property type="match status" value="1"/>
</dbReference>
<dbReference type="EMBL" id="LZKQ01000042">
    <property type="protein sequence ID" value="OBI90241.1"/>
    <property type="molecule type" value="Genomic_DNA"/>
</dbReference>
<dbReference type="PROSITE" id="PS51014">
    <property type="entry name" value="COBK_CBIJ"/>
    <property type="match status" value="1"/>
</dbReference>
<dbReference type="AlphaFoldDB" id="A0A1A3CW06"/>
<dbReference type="Gene3D" id="3.40.50.2300">
    <property type="match status" value="1"/>
</dbReference>
<dbReference type="PANTHER" id="PTHR36925">
    <property type="entry name" value="COBALT-PRECORRIN-6A REDUCTASE"/>
    <property type="match status" value="1"/>
</dbReference>
<dbReference type="NCBIfam" id="TIGR00715">
    <property type="entry name" value="precor6x_red"/>
    <property type="match status" value="1"/>
</dbReference>
<gene>
    <name evidence="4" type="ORF">A9X01_12130</name>
</gene>
<sequence>MRVLLLGGTAEGRALAQALHPQVDIVSSLAGRVPDPALPVGPVRIGGFGGVDGLRRWLRDERIDAVVDATHPFAATMTAHAAQVCRELRLPHLVLARPAWDPGAATVVASDRAAADEVARQGYARVFLTTGRSAVGAFADSDAWFLIRAVTVPDDARLPRRHTLLLSRGPYRYEDERRLMADHRIDALVTKNSGGEMTRGKLDAAAALRIPVVMVARPPLPDGVRTVGTVEEAARWVSGHTSDSNVGN</sequence>
<dbReference type="GO" id="GO:0016994">
    <property type="term" value="F:precorrin-6A reductase activity"/>
    <property type="evidence" value="ECO:0007669"/>
    <property type="project" value="InterPro"/>
</dbReference>
<dbReference type="STRING" id="1790.A5645_10740"/>
<name>A0A1A3CW06_MYCAS</name>
<accession>A0A1A3CW06</accession>
<dbReference type="UniPathway" id="UPA00148"/>
<keyword evidence="3" id="KW-0560">Oxidoreductase</keyword>
<dbReference type="GO" id="GO:0009236">
    <property type="term" value="P:cobalamin biosynthetic process"/>
    <property type="evidence" value="ECO:0007669"/>
    <property type="project" value="UniProtKB-UniPathway"/>
</dbReference>
<keyword evidence="2" id="KW-0169">Cobalamin biosynthesis</keyword>
<dbReference type="eggNOG" id="COG2099">
    <property type="taxonomic scope" value="Bacteria"/>
</dbReference>
<evidence type="ECO:0000313" key="5">
    <source>
        <dbReference type="Proteomes" id="UP000093795"/>
    </source>
</evidence>
<evidence type="ECO:0000256" key="3">
    <source>
        <dbReference type="ARBA" id="ARBA00023002"/>
    </source>
</evidence>
<evidence type="ECO:0000256" key="1">
    <source>
        <dbReference type="ARBA" id="ARBA00004953"/>
    </source>
</evidence>
<evidence type="ECO:0000256" key="2">
    <source>
        <dbReference type="ARBA" id="ARBA00022573"/>
    </source>
</evidence>
<comment type="pathway">
    <text evidence="1">Cofactor biosynthesis; adenosylcobalamin biosynthesis.</text>
</comment>
<comment type="caution">
    <text evidence="4">The sequence shown here is derived from an EMBL/GenBank/DDBJ whole genome shotgun (WGS) entry which is preliminary data.</text>
</comment>
<dbReference type="InterPro" id="IPR003723">
    <property type="entry name" value="Precorrin-6x_reduct"/>
</dbReference>
<protein>
    <submittedName>
        <fullName evidence="4">Cobalt-precorrin-6A reductase</fullName>
    </submittedName>
</protein>